<evidence type="ECO:0000313" key="16">
    <source>
        <dbReference type="EMBL" id="KAG5316326.1"/>
    </source>
</evidence>
<dbReference type="PANTHER" id="PTHR21345:SF3">
    <property type="entry name" value="PROTEIN SPIRE"/>
    <property type="match status" value="1"/>
</dbReference>
<evidence type="ECO:0000256" key="4">
    <source>
        <dbReference type="ARBA" id="ARBA00010956"/>
    </source>
</evidence>
<dbReference type="GO" id="GO:0030041">
    <property type="term" value="P:actin filament polymerization"/>
    <property type="evidence" value="ECO:0007669"/>
    <property type="project" value="TreeGrafter"/>
</dbReference>
<keyword evidence="6" id="KW-1003">Cell membrane</keyword>
<evidence type="ECO:0000256" key="2">
    <source>
        <dbReference type="ARBA" id="ARBA00004245"/>
    </source>
</evidence>
<dbReference type="GO" id="GO:0005938">
    <property type="term" value="C:cell cortex"/>
    <property type="evidence" value="ECO:0007669"/>
    <property type="project" value="TreeGrafter"/>
</dbReference>
<evidence type="ECO:0000256" key="6">
    <source>
        <dbReference type="ARBA" id="ARBA00022475"/>
    </source>
</evidence>
<evidence type="ECO:0000256" key="9">
    <source>
        <dbReference type="ARBA" id="ARBA00022927"/>
    </source>
</evidence>
<dbReference type="GO" id="GO:0036089">
    <property type="term" value="P:cleavage furrow formation"/>
    <property type="evidence" value="ECO:0007669"/>
    <property type="project" value="TreeGrafter"/>
</dbReference>
<keyword evidence="5" id="KW-0813">Transport</keyword>
<dbReference type="PANTHER" id="PTHR21345">
    <property type="entry name" value="SPIRE"/>
    <property type="match status" value="1"/>
</dbReference>
<sequence>MSNSKNSTECNEEKATVLEEPTINRKEDASARPKCKLDSCGCLNLQDVLLIFDSPLSQERAWALCYQIANGLLRLTENKFYEISELSQIILHKDGDIWLENLAGDRFILEFRNSHVIFSLGMAIFKALDFGSNAGEEIALLPDLEALITSMTNCNRVYEGDVEERLQETDDEGIERDSGDTDAEDYMPKPTEYTDSPTCTLKTILQICARHAQSLHENADNYYRNIIQAFVEEALNLSQFLERVVVNKQSQDLFDPNNDRTSTSLQNINTVDFNDWTDIRIWRAIQARFWVQVISELRRGVKLKKVEANLDSRISSREEGSLPDYKLTPYESLMDDIRARRYRLRKTPPTSSRKDAHAIILEFIRSRPSLKKAR</sequence>
<dbReference type="GO" id="GO:0030659">
    <property type="term" value="C:cytoplasmic vesicle membrane"/>
    <property type="evidence" value="ECO:0007669"/>
    <property type="project" value="UniProtKB-SubCell"/>
</dbReference>
<evidence type="ECO:0000256" key="1">
    <source>
        <dbReference type="ARBA" id="ARBA00004180"/>
    </source>
</evidence>
<keyword evidence="9" id="KW-0653">Protein transport</keyword>
<dbReference type="GO" id="GO:0008017">
    <property type="term" value="F:microtubule binding"/>
    <property type="evidence" value="ECO:0007669"/>
    <property type="project" value="TreeGrafter"/>
</dbReference>
<dbReference type="GO" id="GO:0040038">
    <property type="term" value="P:polar body extrusion after meiotic divisions"/>
    <property type="evidence" value="ECO:0007669"/>
    <property type="project" value="TreeGrafter"/>
</dbReference>
<feature type="non-terminal residue" evidence="16">
    <location>
        <position position="374"/>
    </location>
</feature>
<dbReference type="AlphaFoldDB" id="A0A836EMM5"/>
<feature type="compositionally biased region" description="Acidic residues" evidence="14">
    <location>
        <begin position="169"/>
        <end position="185"/>
    </location>
</feature>
<dbReference type="Proteomes" id="UP000667349">
    <property type="component" value="Unassembled WGS sequence"/>
</dbReference>
<keyword evidence="12" id="KW-0206">Cytoskeleton</keyword>
<keyword evidence="13" id="KW-0968">Cytoplasmic vesicle</keyword>
<keyword evidence="7" id="KW-0963">Cytoplasm</keyword>
<evidence type="ECO:0000256" key="8">
    <source>
        <dbReference type="ARBA" id="ARBA00022737"/>
    </source>
</evidence>
<evidence type="ECO:0000256" key="12">
    <source>
        <dbReference type="ARBA" id="ARBA00023212"/>
    </source>
</evidence>
<dbReference type="Gene3D" id="1.10.510.10">
    <property type="entry name" value="Transferase(Phosphotransferase) domain 1"/>
    <property type="match status" value="1"/>
</dbReference>
<dbReference type="GO" id="GO:0005856">
    <property type="term" value="C:cytoskeleton"/>
    <property type="evidence" value="ECO:0007669"/>
    <property type="project" value="UniProtKB-SubCell"/>
</dbReference>
<evidence type="ECO:0000256" key="10">
    <source>
        <dbReference type="ARBA" id="ARBA00023136"/>
    </source>
</evidence>
<dbReference type="GO" id="GO:0051295">
    <property type="term" value="P:establishment of meiotic spindle localization"/>
    <property type="evidence" value="ECO:0007669"/>
    <property type="project" value="TreeGrafter"/>
</dbReference>
<evidence type="ECO:0000256" key="14">
    <source>
        <dbReference type="SAM" id="MobiDB-lite"/>
    </source>
</evidence>
<comment type="subcellular location">
    <subcellularLocation>
        <location evidence="3">Cell membrane</location>
        <topology evidence="3">Peripheral membrane protein</topology>
        <orientation evidence="3">Cytoplasmic side</orientation>
    </subcellularLocation>
    <subcellularLocation>
        <location evidence="2">Cytoplasm</location>
        <location evidence="2">Cytoskeleton</location>
    </subcellularLocation>
    <subcellularLocation>
        <location evidence="1">Cytoplasmic vesicle membrane</location>
        <topology evidence="1">Peripheral membrane protein</topology>
        <orientation evidence="1">Cytoplasmic side</orientation>
    </subcellularLocation>
</comment>
<dbReference type="Pfam" id="PF16474">
    <property type="entry name" value="KIND"/>
    <property type="match status" value="1"/>
</dbReference>
<evidence type="ECO:0000313" key="17">
    <source>
        <dbReference type="Proteomes" id="UP000667349"/>
    </source>
</evidence>
<dbReference type="SMART" id="SM00750">
    <property type="entry name" value="KIND"/>
    <property type="match status" value="1"/>
</dbReference>
<dbReference type="GO" id="GO:0045010">
    <property type="term" value="P:actin nucleation"/>
    <property type="evidence" value="ECO:0007669"/>
    <property type="project" value="InterPro"/>
</dbReference>
<feature type="non-terminal residue" evidence="16">
    <location>
        <position position="1"/>
    </location>
</feature>
<name>A0A836EMM5_9HYME</name>
<dbReference type="PROSITE" id="PS51377">
    <property type="entry name" value="KIND"/>
    <property type="match status" value="1"/>
</dbReference>
<keyword evidence="17" id="KW-1185">Reference proteome</keyword>
<dbReference type="GO" id="GO:0048193">
    <property type="term" value="P:Golgi vesicle transport"/>
    <property type="evidence" value="ECO:0007669"/>
    <property type="project" value="TreeGrafter"/>
</dbReference>
<dbReference type="GO" id="GO:0005886">
    <property type="term" value="C:plasma membrane"/>
    <property type="evidence" value="ECO:0007669"/>
    <property type="project" value="UniProtKB-SubCell"/>
</dbReference>
<reference evidence="16" key="1">
    <citation type="submission" date="2020-02" db="EMBL/GenBank/DDBJ databases">
        <title>Relaxed selection underlies rapid genomic changes in the transitions from sociality to social parasitism in ants.</title>
        <authorList>
            <person name="Bi X."/>
        </authorList>
    </citation>
    <scope>NUCLEOTIDE SEQUENCE</scope>
    <source>
        <strain evidence="16">BGI-DK2013a</strain>
        <tissue evidence="16">Whole body</tissue>
    </source>
</reference>
<keyword evidence="8" id="KW-0677">Repeat</keyword>
<dbReference type="GO" id="GO:0003779">
    <property type="term" value="F:actin binding"/>
    <property type="evidence" value="ECO:0007669"/>
    <property type="project" value="UniProtKB-KW"/>
</dbReference>
<evidence type="ECO:0000256" key="11">
    <source>
        <dbReference type="ARBA" id="ARBA00023203"/>
    </source>
</evidence>
<comment type="caution">
    <text evidence="16">The sequence shown here is derived from an EMBL/GenBank/DDBJ whole genome shotgun (WGS) entry which is preliminary data.</text>
</comment>
<keyword evidence="11" id="KW-0009">Actin-binding</keyword>
<dbReference type="InterPro" id="IPR029901">
    <property type="entry name" value="Spire"/>
</dbReference>
<dbReference type="GO" id="GO:0015031">
    <property type="term" value="P:protein transport"/>
    <property type="evidence" value="ECO:0007669"/>
    <property type="project" value="UniProtKB-KW"/>
</dbReference>
<evidence type="ECO:0000256" key="5">
    <source>
        <dbReference type="ARBA" id="ARBA00022448"/>
    </source>
</evidence>
<evidence type="ECO:0000256" key="7">
    <source>
        <dbReference type="ARBA" id="ARBA00022490"/>
    </source>
</evidence>
<feature type="compositionally biased region" description="Basic and acidic residues" evidence="14">
    <location>
        <begin position="11"/>
        <end position="25"/>
    </location>
</feature>
<dbReference type="InterPro" id="IPR011019">
    <property type="entry name" value="KIND_dom"/>
</dbReference>
<proteinExistence type="inferred from homology"/>
<feature type="region of interest" description="Disordered" evidence="14">
    <location>
        <begin position="1"/>
        <end position="25"/>
    </location>
</feature>
<dbReference type="GO" id="GO:0051639">
    <property type="term" value="P:actin filament network formation"/>
    <property type="evidence" value="ECO:0007669"/>
    <property type="project" value="TreeGrafter"/>
</dbReference>
<dbReference type="EMBL" id="JAANHZ010000067">
    <property type="protein sequence ID" value="KAG5316326.1"/>
    <property type="molecule type" value="Genomic_DNA"/>
</dbReference>
<accession>A0A836EMM5</accession>
<evidence type="ECO:0000256" key="13">
    <source>
        <dbReference type="ARBA" id="ARBA00023329"/>
    </source>
</evidence>
<feature type="domain" description="KIND" evidence="15">
    <location>
        <begin position="43"/>
        <end position="237"/>
    </location>
</feature>
<gene>
    <name evidence="16" type="primary">Spire1</name>
    <name evidence="16" type="ORF">G6Z75_0008464</name>
</gene>
<keyword evidence="10" id="KW-0472">Membrane</keyword>
<evidence type="ECO:0000259" key="15">
    <source>
        <dbReference type="PROSITE" id="PS51377"/>
    </source>
</evidence>
<protein>
    <submittedName>
        <fullName evidence="16">SPIR1 protein</fullName>
    </submittedName>
</protein>
<feature type="region of interest" description="Disordered" evidence="14">
    <location>
        <begin position="165"/>
        <end position="192"/>
    </location>
</feature>
<organism evidence="16 17">
    <name type="scientific">Acromyrmex insinuator</name>
    <dbReference type="NCBI Taxonomy" id="230686"/>
    <lineage>
        <taxon>Eukaryota</taxon>
        <taxon>Metazoa</taxon>
        <taxon>Ecdysozoa</taxon>
        <taxon>Arthropoda</taxon>
        <taxon>Hexapoda</taxon>
        <taxon>Insecta</taxon>
        <taxon>Pterygota</taxon>
        <taxon>Neoptera</taxon>
        <taxon>Endopterygota</taxon>
        <taxon>Hymenoptera</taxon>
        <taxon>Apocrita</taxon>
        <taxon>Aculeata</taxon>
        <taxon>Formicoidea</taxon>
        <taxon>Formicidae</taxon>
        <taxon>Myrmicinae</taxon>
        <taxon>Acromyrmex</taxon>
    </lineage>
</organism>
<comment type="similarity">
    <text evidence="4">Belongs to the spire family.</text>
</comment>
<evidence type="ECO:0000256" key="3">
    <source>
        <dbReference type="ARBA" id="ARBA00004413"/>
    </source>
</evidence>